<keyword evidence="2" id="KW-1185">Reference proteome</keyword>
<evidence type="ECO:0000313" key="1">
    <source>
        <dbReference type="EMBL" id="GBN50897.1"/>
    </source>
</evidence>
<dbReference type="Proteomes" id="UP000499080">
    <property type="component" value="Unassembled WGS sequence"/>
</dbReference>
<reference evidence="1 2" key="1">
    <citation type="journal article" date="2019" name="Sci. Rep.">
        <title>Orb-weaving spider Araneus ventricosus genome elucidates the spidroin gene catalogue.</title>
        <authorList>
            <person name="Kono N."/>
            <person name="Nakamura H."/>
            <person name="Ohtoshi R."/>
            <person name="Moran D.A.P."/>
            <person name="Shinohara A."/>
            <person name="Yoshida Y."/>
            <person name="Fujiwara M."/>
            <person name="Mori M."/>
            <person name="Tomita M."/>
            <person name="Arakawa K."/>
        </authorList>
    </citation>
    <scope>NUCLEOTIDE SEQUENCE [LARGE SCALE GENOMIC DNA]</scope>
</reference>
<protein>
    <submittedName>
        <fullName evidence="1">Uncharacterized protein</fullName>
    </submittedName>
</protein>
<dbReference type="EMBL" id="BGPR01011353">
    <property type="protein sequence ID" value="GBN50897.1"/>
    <property type="molecule type" value="Genomic_DNA"/>
</dbReference>
<evidence type="ECO:0000313" key="2">
    <source>
        <dbReference type="Proteomes" id="UP000499080"/>
    </source>
</evidence>
<proteinExistence type="predicted"/>
<gene>
    <name evidence="1" type="ORF">AVEN_173654_1</name>
</gene>
<sequence>MGQNQSPVSQQARALATMFVQLGTKEYGLFGVFILDLRFVSECLLIEPPKFTYGQMSATPELAHPLQASTLHQGWGVWPSISDLACLRPTYTAGFRWSCALSLGPSGPVAGTLPLDHRSPLYARV</sequence>
<comment type="caution">
    <text evidence="1">The sequence shown here is derived from an EMBL/GenBank/DDBJ whole genome shotgun (WGS) entry which is preliminary data.</text>
</comment>
<accession>A0A4Y2PL23</accession>
<organism evidence="1 2">
    <name type="scientific">Araneus ventricosus</name>
    <name type="common">Orbweaver spider</name>
    <name type="synonym">Epeira ventricosa</name>
    <dbReference type="NCBI Taxonomy" id="182803"/>
    <lineage>
        <taxon>Eukaryota</taxon>
        <taxon>Metazoa</taxon>
        <taxon>Ecdysozoa</taxon>
        <taxon>Arthropoda</taxon>
        <taxon>Chelicerata</taxon>
        <taxon>Arachnida</taxon>
        <taxon>Araneae</taxon>
        <taxon>Araneomorphae</taxon>
        <taxon>Entelegynae</taxon>
        <taxon>Araneoidea</taxon>
        <taxon>Araneidae</taxon>
        <taxon>Araneus</taxon>
    </lineage>
</organism>
<dbReference type="AlphaFoldDB" id="A0A4Y2PL23"/>
<name>A0A4Y2PL23_ARAVE</name>